<reference evidence="2" key="2">
    <citation type="submission" date="2023-01" db="EMBL/GenBank/DDBJ databases">
        <title>Draft genome sequence of Sneathiella chinensis strain NBRC 103408.</title>
        <authorList>
            <person name="Sun Q."/>
            <person name="Mori K."/>
        </authorList>
    </citation>
    <scope>NUCLEOTIDE SEQUENCE</scope>
    <source>
        <strain evidence="2">NBRC 103408</strain>
    </source>
</reference>
<gene>
    <name evidence="2" type="ORF">GCM10007924_04460</name>
</gene>
<dbReference type="Proteomes" id="UP001161409">
    <property type="component" value="Unassembled WGS sequence"/>
</dbReference>
<evidence type="ECO:0000313" key="3">
    <source>
        <dbReference type="Proteomes" id="UP001161409"/>
    </source>
</evidence>
<proteinExistence type="predicted"/>
<keyword evidence="3" id="KW-1185">Reference proteome</keyword>
<name>A0ABQ5U0M6_9PROT</name>
<accession>A0ABQ5U0M6</accession>
<feature type="domain" description="N-acetyltransferase" evidence="1">
    <location>
        <begin position="13"/>
        <end position="153"/>
    </location>
</feature>
<dbReference type="Gene3D" id="3.40.630.30">
    <property type="match status" value="1"/>
</dbReference>
<evidence type="ECO:0000259" key="1">
    <source>
        <dbReference type="Pfam" id="PF13302"/>
    </source>
</evidence>
<dbReference type="Pfam" id="PF13302">
    <property type="entry name" value="Acetyltransf_3"/>
    <property type="match status" value="1"/>
</dbReference>
<protein>
    <submittedName>
        <fullName evidence="2">GCN5 family N-acetyltransferase</fullName>
    </submittedName>
</protein>
<dbReference type="InterPro" id="IPR000182">
    <property type="entry name" value="GNAT_dom"/>
</dbReference>
<dbReference type="SUPFAM" id="SSF55729">
    <property type="entry name" value="Acyl-CoA N-acyltransferases (Nat)"/>
    <property type="match status" value="1"/>
</dbReference>
<dbReference type="EMBL" id="BSNF01000001">
    <property type="protein sequence ID" value="GLQ05225.1"/>
    <property type="molecule type" value="Genomic_DNA"/>
</dbReference>
<dbReference type="PANTHER" id="PTHR43610">
    <property type="entry name" value="BLL6696 PROTEIN"/>
    <property type="match status" value="1"/>
</dbReference>
<reference evidence="2" key="1">
    <citation type="journal article" date="2014" name="Int. J. Syst. Evol. Microbiol.">
        <title>Complete genome of a new Firmicutes species belonging to the dominant human colonic microbiota ('Ruminococcus bicirculans') reveals two chromosomes and a selective capacity to utilize plant glucans.</title>
        <authorList>
            <consortium name="NISC Comparative Sequencing Program"/>
            <person name="Wegmann U."/>
            <person name="Louis P."/>
            <person name="Goesmann A."/>
            <person name="Henrissat B."/>
            <person name="Duncan S.H."/>
            <person name="Flint H.J."/>
        </authorList>
    </citation>
    <scope>NUCLEOTIDE SEQUENCE</scope>
    <source>
        <strain evidence="2">NBRC 103408</strain>
    </source>
</reference>
<organism evidence="2 3">
    <name type="scientific">Sneathiella chinensis</name>
    <dbReference type="NCBI Taxonomy" id="349750"/>
    <lineage>
        <taxon>Bacteria</taxon>
        <taxon>Pseudomonadati</taxon>
        <taxon>Pseudomonadota</taxon>
        <taxon>Alphaproteobacteria</taxon>
        <taxon>Sneathiellales</taxon>
        <taxon>Sneathiellaceae</taxon>
        <taxon>Sneathiella</taxon>
    </lineage>
</organism>
<dbReference type="InterPro" id="IPR016181">
    <property type="entry name" value="Acyl_CoA_acyltransferase"/>
</dbReference>
<dbReference type="RefSeq" id="WP_169559241.1">
    <property type="nucleotide sequence ID" value="NZ_BSNF01000001.1"/>
</dbReference>
<evidence type="ECO:0000313" key="2">
    <source>
        <dbReference type="EMBL" id="GLQ05225.1"/>
    </source>
</evidence>
<dbReference type="PANTHER" id="PTHR43610:SF1">
    <property type="entry name" value="N-ACETYLTRANSFERASE DOMAIN-CONTAINING PROTEIN"/>
    <property type="match status" value="1"/>
</dbReference>
<sequence length="198" mass="22522">MTWIAPVTLSDDRVELIPLSADHAPELRLAVRDGDLWTLWYTSVPDEAGMDAEIARRLRLQEEGTMLPFAVRDKKTGTLVGMTTFMNIEADKQRVEIGSTWYARSVQRTGLNTHCKLLLLEHAFEALDCIAVEFRTNFFNRQSRTAIERLGAKLDGILRAHQKMADGALRDTCVYSIVASEWPAVRTHLRYQISRYPA</sequence>
<comment type="caution">
    <text evidence="2">The sequence shown here is derived from an EMBL/GenBank/DDBJ whole genome shotgun (WGS) entry which is preliminary data.</text>
</comment>